<proteinExistence type="predicted"/>
<evidence type="ECO:0000313" key="2">
    <source>
        <dbReference type="Proteomes" id="UP001162483"/>
    </source>
</evidence>
<reference evidence="1" key="1">
    <citation type="submission" date="2023-05" db="EMBL/GenBank/DDBJ databases">
        <authorList>
            <person name="Stuckert A."/>
        </authorList>
    </citation>
    <scope>NUCLEOTIDE SEQUENCE</scope>
</reference>
<dbReference type="Proteomes" id="UP001162483">
    <property type="component" value="Unassembled WGS sequence"/>
</dbReference>
<gene>
    <name evidence="1" type="ORF">SPARVUS_LOCUS7950502</name>
</gene>
<dbReference type="EMBL" id="CATNWA010014649">
    <property type="protein sequence ID" value="CAI9574320.1"/>
    <property type="molecule type" value="Genomic_DNA"/>
</dbReference>
<organism evidence="1 2">
    <name type="scientific">Staurois parvus</name>
    <dbReference type="NCBI Taxonomy" id="386267"/>
    <lineage>
        <taxon>Eukaryota</taxon>
        <taxon>Metazoa</taxon>
        <taxon>Chordata</taxon>
        <taxon>Craniata</taxon>
        <taxon>Vertebrata</taxon>
        <taxon>Euteleostomi</taxon>
        <taxon>Amphibia</taxon>
        <taxon>Batrachia</taxon>
        <taxon>Anura</taxon>
        <taxon>Neobatrachia</taxon>
        <taxon>Ranoidea</taxon>
        <taxon>Ranidae</taxon>
        <taxon>Staurois</taxon>
    </lineage>
</organism>
<evidence type="ECO:0000313" key="1">
    <source>
        <dbReference type="EMBL" id="CAI9574320.1"/>
    </source>
</evidence>
<comment type="caution">
    <text evidence="1">The sequence shown here is derived from an EMBL/GenBank/DDBJ whole genome shotgun (WGS) entry which is preliminary data.</text>
</comment>
<accession>A0ABN9DR25</accession>
<name>A0ABN9DR25_9NEOB</name>
<sequence>METHSMKLCTHCCANLKATRSLEVFRLLTLQTVANFCPLCASACADPTLSFYVSYHFTSELLLFPVASTLL</sequence>
<keyword evidence="2" id="KW-1185">Reference proteome</keyword>
<protein>
    <submittedName>
        <fullName evidence="1">Uncharacterized protein</fullName>
    </submittedName>
</protein>